<gene>
    <name evidence="1" type="ORF">RIMI_LOCUS23125118</name>
</gene>
<evidence type="ECO:0000313" key="2">
    <source>
        <dbReference type="Proteomes" id="UP001176940"/>
    </source>
</evidence>
<reference evidence="1" key="1">
    <citation type="submission" date="2023-07" db="EMBL/GenBank/DDBJ databases">
        <authorList>
            <person name="Stuckert A."/>
        </authorList>
    </citation>
    <scope>NUCLEOTIDE SEQUENCE</scope>
</reference>
<name>A0ABN9MNV1_9NEOB</name>
<proteinExistence type="predicted"/>
<protein>
    <submittedName>
        <fullName evidence="1">Uncharacterized protein</fullName>
    </submittedName>
</protein>
<sequence>MLYMLYRQQEDALYWQGIVRLGHLTDIKLLEFLDVQKQLWPLKDVKLTANQRYSIVRHKCFQSATECLQKIISTVDPKEKLEIILNTYLEIEKTVSRVVSQ</sequence>
<dbReference type="PANTHER" id="PTHR46089:SF1">
    <property type="entry name" value="ALS2 C-TERMINAL-LIKE PROTEIN"/>
    <property type="match status" value="1"/>
</dbReference>
<dbReference type="InterPro" id="IPR051984">
    <property type="entry name" value="Alsin"/>
</dbReference>
<dbReference type="PANTHER" id="PTHR46089">
    <property type="entry name" value="ALSIN HOMOLOG"/>
    <property type="match status" value="1"/>
</dbReference>
<dbReference type="InterPro" id="IPR037191">
    <property type="entry name" value="VPS9_dom_sf"/>
</dbReference>
<accession>A0ABN9MNV1</accession>
<dbReference type="SUPFAM" id="SSF109993">
    <property type="entry name" value="VPS9 domain"/>
    <property type="match status" value="1"/>
</dbReference>
<dbReference type="EMBL" id="CAUEEQ010079304">
    <property type="protein sequence ID" value="CAJ0968474.1"/>
    <property type="molecule type" value="Genomic_DNA"/>
</dbReference>
<evidence type="ECO:0000313" key="1">
    <source>
        <dbReference type="EMBL" id="CAJ0968474.1"/>
    </source>
</evidence>
<keyword evidence="2" id="KW-1185">Reference proteome</keyword>
<dbReference type="Proteomes" id="UP001176940">
    <property type="component" value="Unassembled WGS sequence"/>
</dbReference>
<organism evidence="1 2">
    <name type="scientific">Ranitomeya imitator</name>
    <name type="common">mimic poison frog</name>
    <dbReference type="NCBI Taxonomy" id="111125"/>
    <lineage>
        <taxon>Eukaryota</taxon>
        <taxon>Metazoa</taxon>
        <taxon>Chordata</taxon>
        <taxon>Craniata</taxon>
        <taxon>Vertebrata</taxon>
        <taxon>Euteleostomi</taxon>
        <taxon>Amphibia</taxon>
        <taxon>Batrachia</taxon>
        <taxon>Anura</taxon>
        <taxon>Neobatrachia</taxon>
        <taxon>Hyloidea</taxon>
        <taxon>Dendrobatidae</taxon>
        <taxon>Dendrobatinae</taxon>
        <taxon>Ranitomeya</taxon>
    </lineage>
</organism>
<comment type="caution">
    <text evidence="1">The sequence shown here is derived from an EMBL/GenBank/DDBJ whole genome shotgun (WGS) entry which is preliminary data.</text>
</comment>